<dbReference type="GO" id="GO:0016787">
    <property type="term" value="F:hydrolase activity"/>
    <property type="evidence" value="ECO:0007669"/>
    <property type="project" value="UniProtKB-KW"/>
</dbReference>
<dbReference type="InterPro" id="IPR051601">
    <property type="entry name" value="Serine_prot/Carboxylest_S33"/>
</dbReference>
<dbReference type="EMBL" id="ADBL01001137">
    <property type="status" value="NOT_ANNOTATED_CDS"/>
    <property type="molecule type" value="Genomic_DNA"/>
</dbReference>
<evidence type="ECO:0000256" key="1">
    <source>
        <dbReference type="ARBA" id="ARBA00010088"/>
    </source>
</evidence>
<dbReference type="Pfam" id="PF08386">
    <property type="entry name" value="Abhydrolase_4"/>
    <property type="match status" value="1"/>
</dbReference>
<reference evidence="5" key="3">
    <citation type="submission" date="2011-03" db="EMBL/GenBank/DDBJ databases">
        <title>Annotation of Magnaporthe poae ATCC 64411.</title>
        <authorList>
            <person name="Ma L.-J."/>
            <person name="Dead R."/>
            <person name="Young S.K."/>
            <person name="Zeng Q."/>
            <person name="Gargeya S."/>
            <person name="Fitzgerald M."/>
            <person name="Haas B."/>
            <person name="Abouelleil A."/>
            <person name="Alvarado L."/>
            <person name="Arachchi H.M."/>
            <person name="Berlin A."/>
            <person name="Brown A."/>
            <person name="Chapman S.B."/>
            <person name="Chen Z."/>
            <person name="Dunbar C."/>
            <person name="Freedman E."/>
            <person name="Gearin G."/>
            <person name="Gellesch M."/>
            <person name="Goldberg J."/>
            <person name="Griggs A."/>
            <person name="Gujja S."/>
            <person name="Heiman D."/>
            <person name="Howarth C."/>
            <person name="Larson L."/>
            <person name="Lui A."/>
            <person name="MacDonald P.J.P."/>
            <person name="Mehta T."/>
            <person name="Montmayeur A."/>
            <person name="Murphy C."/>
            <person name="Neiman D."/>
            <person name="Pearson M."/>
            <person name="Priest M."/>
            <person name="Roberts A."/>
            <person name="Saif S."/>
            <person name="Shea T."/>
            <person name="Shenoy N."/>
            <person name="Sisk P."/>
            <person name="Stolte C."/>
            <person name="Sykes S."/>
            <person name="Yandava C."/>
            <person name="Wortman J."/>
            <person name="Nusbaum C."/>
            <person name="Birren B."/>
        </authorList>
    </citation>
    <scope>NUCLEOTIDE SEQUENCE</scope>
    <source>
        <strain evidence="5">ATCC 64411</strain>
    </source>
</reference>
<sequence length="590" mass="64150">MTLLGASRFAFALASVHAQDGFDWTALEPSTALNFTSCYGRHRCARLSAPLDWTNPAEPARVSIAIVALPATVPQDDPSFGGTIIVNPGGPSVSGVGYVLGYGQWLQDTASSEAAKYEILSFDPRGVGSTTPRADCFDGDEIARAAYNLEDRAMGPLDEEAAVRRKLAQLQAYGRLCETSRAHKVDRIFEHMSTSDVARDMVEMVDKLEALRGKPATGGRAELRSVNGTDKTPRINYWGYSYGTILGNYFASMFPGRVGRMMLEAVVDVQDYYSGAWANSLVDTQASLQYFWDACFTARSKCAIYRSTDASPADVEKRVRGFLHQLDLAPAAWVTSAGNIVTISMDDVSWIIFENLYSSDLLFDTLARTLDEAMSGNFSTVAARYPRPFKTGTCQANPTAYTWNFDALYGISCGDAVSLLGNATSSSIAAYVKSQKRDSPDFGAAFARVQTPCRGWKIRPQNRFEGPWTTPPHDSRLVEGKPAAPLLFVSALRDPVTPLANARSMAESHPGARVLVQDTVSHGALPSPSKCRLAHIRRYFATGEVPAEETLCKTDCKVWEECQGRGLAPRHASLSGSALWAPSGINEHGI</sequence>
<dbReference type="STRING" id="644358.A0A0C4DXW3"/>
<feature type="signal peptide" evidence="3">
    <location>
        <begin position="1"/>
        <end position="18"/>
    </location>
</feature>
<reference evidence="6" key="4">
    <citation type="journal article" date="2015" name="G3 (Bethesda)">
        <title>Genome sequences of three phytopathogenic species of the Magnaporthaceae family of fungi.</title>
        <authorList>
            <person name="Okagaki L.H."/>
            <person name="Nunes C.C."/>
            <person name="Sailsbery J."/>
            <person name="Clay B."/>
            <person name="Brown D."/>
            <person name="John T."/>
            <person name="Oh Y."/>
            <person name="Young N."/>
            <person name="Fitzgerald M."/>
            <person name="Haas B.J."/>
            <person name="Zeng Q."/>
            <person name="Young S."/>
            <person name="Adiconis X."/>
            <person name="Fan L."/>
            <person name="Levin J.Z."/>
            <person name="Mitchell T.K."/>
            <person name="Okubara P.A."/>
            <person name="Farman M.L."/>
            <person name="Kohn L.M."/>
            <person name="Birren B."/>
            <person name="Ma L.-J."/>
            <person name="Dean R.A."/>
        </authorList>
    </citation>
    <scope>NUCLEOTIDE SEQUENCE</scope>
    <source>
        <strain evidence="6">ATCC 64411 / 73-15</strain>
    </source>
</reference>
<evidence type="ECO:0000259" key="4">
    <source>
        <dbReference type="Pfam" id="PF08386"/>
    </source>
</evidence>
<feature type="domain" description="Peptidase S33 tripeptidyl aminopeptidase-like C-terminal" evidence="4">
    <location>
        <begin position="440"/>
        <end position="552"/>
    </location>
</feature>
<dbReference type="EnsemblFungi" id="MAPG_04870T0">
    <property type="protein sequence ID" value="MAPG_04870T0"/>
    <property type="gene ID" value="MAPG_04870"/>
</dbReference>
<dbReference type="PANTHER" id="PTHR43248:SF25">
    <property type="entry name" value="AB HYDROLASE-1 DOMAIN-CONTAINING PROTEIN-RELATED"/>
    <property type="match status" value="1"/>
</dbReference>
<proteinExistence type="inferred from homology"/>
<gene>
    <name evidence="5" type="ORF">MAPG_04870</name>
</gene>
<accession>A0A0C4DXW3</accession>
<dbReference type="Proteomes" id="UP000011715">
    <property type="component" value="Unassembled WGS sequence"/>
</dbReference>
<evidence type="ECO:0000256" key="3">
    <source>
        <dbReference type="SAM" id="SignalP"/>
    </source>
</evidence>
<protein>
    <recommendedName>
        <fullName evidence="4">Peptidase S33 tripeptidyl aminopeptidase-like C-terminal domain-containing protein</fullName>
    </recommendedName>
</protein>
<reference evidence="7" key="1">
    <citation type="submission" date="2010-05" db="EMBL/GenBank/DDBJ databases">
        <title>The genome sequence of Magnaporthe poae strain ATCC 64411.</title>
        <authorList>
            <person name="Ma L.-J."/>
            <person name="Dead R."/>
            <person name="Young S."/>
            <person name="Zeng Q."/>
            <person name="Koehrsen M."/>
            <person name="Alvarado L."/>
            <person name="Berlin A."/>
            <person name="Chapman S.B."/>
            <person name="Chen Z."/>
            <person name="Freedman E."/>
            <person name="Gellesch M."/>
            <person name="Goldberg J."/>
            <person name="Griggs A."/>
            <person name="Gujja S."/>
            <person name="Heilman E.R."/>
            <person name="Heiman D."/>
            <person name="Hepburn T."/>
            <person name="Howarth C."/>
            <person name="Jen D."/>
            <person name="Larson L."/>
            <person name="Mehta T."/>
            <person name="Neiman D."/>
            <person name="Pearson M."/>
            <person name="Roberts A."/>
            <person name="Saif S."/>
            <person name="Shea T."/>
            <person name="Shenoy N."/>
            <person name="Sisk P."/>
            <person name="Stolte C."/>
            <person name="Sykes S."/>
            <person name="Walk T."/>
            <person name="White J."/>
            <person name="Yandava C."/>
            <person name="Haas B."/>
            <person name="Nusbaum C."/>
            <person name="Birren B."/>
        </authorList>
    </citation>
    <scope>NUCLEOTIDE SEQUENCE [LARGE SCALE GENOMIC DNA]</scope>
    <source>
        <strain evidence="7">ATCC 64411 / 73-15</strain>
    </source>
</reference>
<comment type="similarity">
    <text evidence="1">Belongs to the peptidase S33 family.</text>
</comment>
<dbReference type="EMBL" id="GL876969">
    <property type="protein sequence ID" value="KLU85850.1"/>
    <property type="molecule type" value="Genomic_DNA"/>
</dbReference>
<reference evidence="6" key="5">
    <citation type="submission" date="2015-06" db="UniProtKB">
        <authorList>
            <consortium name="EnsemblFungi"/>
        </authorList>
    </citation>
    <scope>IDENTIFICATION</scope>
    <source>
        <strain evidence="6">ATCC 64411</strain>
    </source>
</reference>
<dbReference type="OMA" id="LWIGNTA"/>
<dbReference type="Gene3D" id="3.40.50.1820">
    <property type="entry name" value="alpha/beta hydrolase"/>
    <property type="match status" value="1"/>
</dbReference>
<name>A0A0C4DXW3_MAGP6</name>
<keyword evidence="3" id="KW-0732">Signal</keyword>
<dbReference type="VEuPathDB" id="FungiDB:MAPG_04870"/>
<organism evidence="6 7">
    <name type="scientific">Magnaporthiopsis poae (strain ATCC 64411 / 73-15)</name>
    <name type="common">Kentucky bluegrass fungus</name>
    <name type="synonym">Magnaporthe poae</name>
    <dbReference type="NCBI Taxonomy" id="644358"/>
    <lineage>
        <taxon>Eukaryota</taxon>
        <taxon>Fungi</taxon>
        <taxon>Dikarya</taxon>
        <taxon>Ascomycota</taxon>
        <taxon>Pezizomycotina</taxon>
        <taxon>Sordariomycetes</taxon>
        <taxon>Sordariomycetidae</taxon>
        <taxon>Magnaporthales</taxon>
        <taxon>Magnaporthaceae</taxon>
        <taxon>Magnaporthiopsis</taxon>
    </lineage>
</organism>
<reference evidence="5" key="2">
    <citation type="submission" date="2010-05" db="EMBL/GenBank/DDBJ databases">
        <title>The Genome Sequence of Magnaporthe poae strain ATCC 64411.</title>
        <authorList>
            <consortium name="The Broad Institute Genome Sequencing Platform"/>
            <consortium name="Broad Institute Genome Sequencing Center for Infectious Disease"/>
            <person name="Ma L.-J."/>
            <person name="Dead R."/>
            <person name="Young S."/>
            <person name="Zeng Q."/>
            <person name="Koehrsen M."/>
            <person name="Alvarado L."/>
            <person name="Berlin A."/>
            <person name="Chapman S.B."/>
            <person name="Chen Z."/>
            <person name="Freedman E."/>
            <person name="Gellesch M."/>
            <person name="Goldberg J."/>
            <person name="Griggs A."/>
            <person name="Gujja S."/>
            <person name="Heilman E.R."/>
            <person name="Heiman D."/>
            <person name="Hepburn T."/>
            <person name="Howarth C."/>
            <person name="Jen D."/>
            <person name="Larson L."/>
            <person name="Mehta T."/>
            <person name="Neiman D."/>
            <person name="Pearson M."/>
            <person name="Roberts A."/>
            <person name="Saif S."/>
            <person name="Shea T."/>
            <person name="Shenoy N."/>
            <person name="Sisk P."/>
            <person name="Stolte C."/>
            <person name="Sykes S."/>
            <person name="Walk T."/>
            <person name="White J."/>
            <person name="Yandava C."/>
            <person name="Haas B."/>
            <person name="Nusbaum C."/>
            <person name="Birren B."/>
        </authorList>
    </citation>
    <scope>NUCLEOTIDE SEQUENCE</scope>
    <source>
        <strain evidence="5">ATCC 64411</strain>
    </source>
</reference>
<dbReference type="PANTHER" id="PTHR43248">
    <property type="entry name" value="2-SUCCINYL-6-HYDROXY-2,4-CYCLOHEXADIENE-1-CARBOXYLATE SYNTHASE"/>
    <property type="match status" value="1"/>
</dbReference>
<evidence type="ECO:0000256" key="2">
    <source>
        <dbReference type="ARBA" id="ARBA00022801"/>
    </source>
</evidence>
<feature type="chain" id="PRO_5009385457" description="Peptidase S33 tripeptidyl aminopeptidase-like C-terminal domain-containing protein" evidence="3">
    <location>
        <begin position="19"/>
        <end position="590"/>
    </location>
</feature>
<evidence type="ECO:0000313" key="7">
    <source>
        <dbReference type="Proteomes" id="UP000011715"/>
    </source>
</evidence>
<dbReference type="SUPFAM" id="SSF53474">
    <property type="entry name" value="alpha/beta-Hydrolases"/>
    <property type="match status" value="1"/>
</dbReference>
<dbReference type="eggNOG" id="ENOG502RY03">
    <property type="taxonomic scope" value="Eukaryota"/>
</dbReference>
<keyword evidence="7" id="KW-1185">Reference proteome</keyword>
<keyword evidence="2" id="KW-0378">Hydrolase</keyword>
<dbReference type="OrthoDB" id="425534at2759"/>
<dbReference type="InterPro" id="IPR013595">
    <property type="entry name" value="Pept_S33_TAP-like_C"/>
</dbReference>
<evidence type="ECO:0000313" key="6">
    <source>
        <dbReference type="EnsemblFungi" id="MAPG_04870T0"/>
    </source>
</evidence>
<dbReference type="InterPro" id="IPR029058">
    <property type="entry name" value="AB_hydrolase_fold"/>
</dbReference>
<dbReference type="AlphaFoldDB" id="A0A0C4DXW3"/>
<evidence type="ECO:0000313" key="5">
    <source>
        <dbReference type="EMBL" id="KLU85850.1"/>
    </source>
</evidence>